<evidence type="ECO:0000256" key="5">
    <source>
        <dbReference type="ARBA" id="ARBA00022787"/>
    </source>
</evidence>
<evidence type="ECO:0000256" key="7">
    <source>
        <dbReference type="ARBA" id="ARBA00023121"/>
    </source>
</evidence>
<keyword evidence="6" id="KW-0445">Lipid transport</keyword>
<dbReference type="PROSITE" id="PS51847">
    <property type="entry name" value="SMP"/>
    <property type="match status" value="1"/>
</dbReference>
<dbReference type="AlphaFoldDB" id="A0A5N6KTC3"/>
<evidence type="ECO:0000313" key="13">
    <source>
        <dbReference type="Proteomes" id="UP000327013"/>
    </source>
</evidence>
<dbReference type="InterPro" id="IPR031468">
    <property type="entry name" value="SMP_LBD"/>
</dbReference>
<keyword evidence="4" id="KW-0812">Transmembrane</keyword>
<accession>A0A5N6KTC3</accession>
<feature type="compositionally biased region" description="Low complexity" evidence="10">
    <location>
        <begin position="512"/>
        <end position="523"/>
    </location>
</feature>
<feature type="domain" description="SMP-LTD" evidence="11">
    <location>
        <begin position="1"/>
        <end position="192"/>
    </location>
</feature>
<dbReference type="PANTHER" id="PTHR28185:SF1">
    <property type="entry name" value="MITOCHONDRIAL DISTRIBUTION AND MORPHOLOGY PROTEIN 34"/>
    <property type="match status" value="1"/>
</dbReference>
<gene>
    <name evidence="12" type="ORF">FH972_022625</name>
</gene>
<evidence type="ECO:0000256" key="3">
    <source>
        <dbReference type="ARBA" id="ARBA00022452"/>
    </source>
</evidence>
<name>A0A5N6KTC3_9ROSI</name>
<dbReference type="GO" id="GO:1990456">
    <property type="term" value="P:mitochondrion-endoplasmic reticulum membrane tethering"/>
    <property type="evidence" value="ECO:0007669"/>
    <property type="project" value="TreeGrafter"/>
</dbReference>
<dbReference type="PANTHER" id="PTHR28185">
    <property type="entry name" value="MITOCHONDRIAL DISTRIBUTION AND MORPHOLOGY PROTEIN 34"/>
    <property type="match status" value="1"/>
</dbReference>
<feature type="compositionally biased region" description="Low complexity" evidence="10">
    <location>
        <begin position="242"/>
        <end position="253"/>
    </location>
</feature>
<evidence type="ECO:0000313" key="12">
    <source>
        <dbReference type="EMBL" id="KAB8343031.1"/>
    </source>
</evidence>
<evidence type="ECO:0000256" key="4">
    <source>
        <dbReference type="ARBA" id="ARBA00022692"/>
    </source>
</evidence>
<dbReference type="CDD" id="cd21673">
    <property type="entry name" value="SMP_Mdm34"/>
    <property type="match status" value="1"/>
</dbReference>
<evidence type="ECO:0000256" key="8">
    <source>
        <dbReference type="ARBA" id="ARBA00023128"/>
    </source>
</evidence>
<evidence type="ECO:0000256" key="10">
    <source>
        <dbReference type="SAM" id="MobiDB-lite"/>
    </source>
</evidence>
<dbReference type="GO" id="GO:0015914">
    <property type="term" value="P:phospholipid transport"/>
    <property type="evidence" value="ECO:0007669"/>
    <property type="project" value="TreeGrafter"/>
</dbReference>
<protein>
    <recommendedName>
        <fullName evidence="11">SMP-LTD domain-containing protein</fullName>
    </recommendedName>
</protein>
<sequence length="594" mass="64434">MAFNFNWSPLIADTSRARDMLTTALNKSPKPPIIVDDIIVTELNLGSVPPELEILEIGDLAEDRFRGIFRMHYDGDAFLTLKTRVQANPLNTYLSTKPSFASPEPLAAASGLTIPLQITLSDIKLSGFVILVFSKQKGITVVFRNDPLESLKVSSTFDSIPFIKNYLQKEIEGQLRVLFMEDLPAIIHRLSLRLWSPEHQSTEANVNSNRVDGGDGEVAVDPLATPSQRPFDATKQPEDPEFPSLSLDSPSSEPYPSFSAKNLLRLAALTDSHRTLSLFTPPVQDVVFRAWAATAERGELSPAAARSNGFTLASLSRQHSTTTSVSSVYSFSDGGMTTASAPNRPTLSSNISVLSGPASTVGGGRRSLHGQRTRKNRVVDLRKKTKPETKEKETEDGPTRTSTPTSSSYGPSSDAALPSSSFDVDDELVTPPDSPEKTTKARAGQQEPSTMPLHSPKPQRVATIRKAHERMVDKLHLDTSEEATPTQQRRHSVDQSSHATIRAPPRLQHTQSAFAVPSSTSSPPSFPYGTATAGGILEQAWMMKMASDIAQKVQSEKNADDASSMSGLKRPDGFWRSSSSEGGESQAPPPAYAV</sequence>
<keyword evidence="9" id="KW-0472">Membrane</keyword>
<keyword evidence="8" id="KW-0496">Mitochondrion</keyword>
<organism evidence="12 13">
    <name type="scientific">Carpinus fangiana</name>
    <dbReference type="NCBI Taxonomy" id="176857"/>
    <lineage>
        <taxon>Eukaryota</taxon>
        <taxon>Viridiplantae</taxon>
        <taxon>Streptophyta</taxon>
        <taxon>Embryophyta</taxon>
        <taxon>Tracheophyta</taxon>
        <taxon>Spermatophyta</taxon>
        <taxon>Magnoliopsida</taxon>
        <taxon>eudicotyledons</taxon>
        <taxon>Gunneridae</taxon>
        <taxon>Pentapetalae</taxon>
        <taxon>rosids</taxon>
        <taxon>fabids</taxon>
        <taxon>Fagales</taxon>
        <taxon>Betulaceae</taxon>
        <taxon>Carpinus</taxon>
    </lineage>
</organism>
<dbReference type="EMBL" id="VIBQ01000012">
    <property type="protein sequence ID" value="KAB8343031.1"/>
    <property type="molecule type" value="Genomic_DNA"/>
</dbReference>
<reference evidence="12 13" key="1">
    <citation type="submission" date="2019-06" db="EMBL/GenBank/DDBJ databases">
        <title>A chromosomal-level reference genome of Carpinus fangiana (Coryloideae, Betulaceae).</title>
        <authorList>
            <person name="Yang X."/>
            <person name="Wang Z."/>
            <person name="Zhang L."/>
            <person name="Hao G."/>
            <person name="Liu J."/>
            <person name="Yang Y."/>
        </authorList>
    </citation>
    <scope>NUCLEOTIDE SEQUENCE [LARGE SCALE GENOMIC DNA]</scope>
    <source>
        <strain evidence="12">Cfa_2016G</strain>
        <tissue evidence="12">Leaf</tissue>
    </source>
</reference>
<evidence type="ECO:0000256" key="2">
    <source>
        <dbReference type="ARBA" id="ARBA00022448"/>
    </source>
</evidence>
<feature type="region of interest" description="Disordered" evidence="10">
    <location>
        <begin position="203"/>
        <end position="253"/>
    </location>
</feature>
<keyword evidence="5" id="KW-1000">Mitochondrion outer membrane</keyword>
<dbReference type="GO" id="GO:0008289">
    <property type="term" value="F:lipid binding"/>
    <property type="evidence" value="ECO:0007669"/>
    <property type="project" value="UniProtKB-KW"/>
</dbReference>
<feature type="compositionally biased region" description="Basic residues" evidence="10">
    <location>
        <begin position="366"/>
        <end position="376"/>
    </location>
</feature>
<feature type="compositionally biased region" description="Polar residues" evidence="10">
    <location>
        <begin position="340"/>
        <end position="353"/>
    </location>
</feature>
<feature type="region of interest" description="Disordered" evidence="10">
    <location>
        <begin position="340"/>
        <end position="460"/>
    </location>
</feature>
<evidence type="ECO:0000256" key="6">
    <source>
        <dbReference type="ARBA" id="ARBA00023055"/>
    </source>
</evidence>
<feature type="compositionally biased region" description="Low complexity" evidence="10">
    <location>
        <begin position="399"/>
        <end position="413"/>
    </location>
</feature>
<dbReference type="Proteomes" id="UP000327013">
    <property type="component" value="Unassembled WGS sequence"/>
</dbReference>
<dbReference type="GO" id="GO:0032865">
    <property type="term" value="C:ERMES complex"/>
    <property type="evidence" value="ECO:0007669"/>
    <property type="project" value="InterPro"/>
</dbReference>
<dbReference type="OrthoDB" id="17927at2759"/>
<evidence type="ECO:0000259" key="11">
    <source>
        <dbReference type="PROSITE" id="PS51847"/>
    </source>
</evidence>
<feature type="compositionally biased region" description="Basic and acidic residues" evidence="10">
    <location>
        <begin position="377"/>
        <end position="398"/>
    </location>
</feature>
<evidence type="ECO:0000256" key="1">
    <source>
        <dbReference type="ARBA" id="ARBA00004370"/>
    </source>
</evidence>
<keyword evidence="3" id="KW-1134">Transmembrane beta strand</keyword>
<comment type="subcellular location">
    <subcellularLocation>
        <location evidence="1">Membrane</location>
    </subcellularLocation>
</comment>
<feature type="region of interest" description="Disordered" evidence="10">
    <location>
        <begin position="476"/>
        <end position="532"/>
    </location>
</feature>
<dbReference type="HAMAP" id="MF_03105">
    <property type="entry name" value="Mdm34"/>
    <property type="match status" value="1"/>
</dbReference>
<proteinExistence type="inferred from homology"/>
<dbReference type="InterPro" id="IPR058825">
    <property type="entry name" value="MDM34_N"/>
</dbReference>
<comment type="caution">
    <text evidence="12">The sequence shown here is derived from an EMBL/GenBank/DDBJ whole genome shotgun (WGS) entry which is preliminary data.</text>
</comment>
<dbReference type="Pfam" id="PF26545">
    <property type="entry name" value="Mdm34_N"/>
    <property type="match status" value="1"/>
</dbReference>
<keyword evidence="2" id="KW-0813">Transport</keyword>
<keyword evidence="13" id="KW-1185">Reference proteome</keyword>
<dbReference type="InterPro" id="IPR027536">
    <property type="entry name" value="MDM34"/>
</dbReference>
<dbReference type="GO" id="GO:0007005">
    <property type="term" value="P:mitochondrion organization"/>
    <property type="evidence" value="ECO:0007669"/>
    <property type="project" value="InterPro"/>
</dbReference>
<feature type="region of interest" description="Disordered" evidence="10">
    <location>
        <begin position="551"/>
        <end position="594"/>
    </location>
</feature>
<evidence type="ECO:0000256" key="9">
    <source>
        <dbReference type="ARBA" id="ARBA00023136"/>
    </source>
</evidence>
<keyword evidence="7" id="KW-0446">Lipid-binding</keyword>